<proteinExistence type="predicted"/>
<dbReference type="Proteomes" id="UP000694419">
    <property type="component" value="Unplaced"/>
</dbReference>
<feature type="signal peptide" evidence="2">
    <location>
        <begin position="1"/>
        <end position="16"/>
    </location>
</feature>
<protein>
    <recommendedName>
        <fullName evidence="5">Amelogenin</fullName>
    </recommendedName>
</protein>
<evidence type="ECO:0000313" key="3">
    <source>
        <dbReference type="Ensembl" id="ENSCPGP00000024630.1"/>
    </source>
</evidence>
<sequence length="141" mass="15618">MGGWILTTCLLGATFAIPPLCATAVYVLSTSENTTKWVPFSICVSILWFNGSWLHHQPTLPVAVQQHSEMQTAQHQPSLPMPAQTAQPRVGEQPNLPQQPQHPANPSQPMQPQQLGNPHLWPGTPWTSHPRLLLDMPLEAR</sequence>
<evidence type="ECO:0000313" key="4">
    <source>
        <dbReference type="Proteomes" id="UP000694419"/>
    </source>
</evidence>
<reference evidence="3" key="1">
    <citation type="submission" date="2025-08" db="UniProtKB">
        <authorList>
            <consortium name="Ensembl"/>
        </authorList>
    </citation>
    <scope>IDENTIFICATION</scope>
</reference>
<evidence type="ECO:0000256" key="2">
    <source>
        <dbReference type="SAM" id="SignalP"/>
    </source>
</evidence>
<feature type="compositionally biased region" description="Polar residues" evidence="1">
    <location>
        <begin position="95"/>
        <end position="116"/>
    </location>
</feature>
<keyword evidence="2" id="KW-0732">Signal</keyword>
<feature type="region of interest" description="Disordered" evidence="1">
    <location>
        <begin position="65"/>
        <end position="128"/>
    </location>
</feature>
<reference evidence="3" key="2">
    <citation type="submission" date="2025-09" db="UniProtKB">
        <authorList>
            <consortium name="Ensembl"/>
        </authorList>
    </citation>
    <scope>IDENTIFICATION</scope>
</reference>
<accession>A0A8C3KJ27</accession>
<evidence type="ECO:0008006" key="5">
    <source>
        <dbReference type="Google" id="ProtNLM"/>
    </source>
</evidence>
<evidence type="ECO:0000256" key="1">
    <source>
        <dbReference type="SAM" id="MobiDB-lite"/>
    </source>
</evidence>
<keyword evidence="4" id="KW-1185">Reference proteome</keyword>
<dbReference type="AlphaFoldDB" id="A0A8C3KJ27"/>
<dbReference type="Ensembl" id="ENSCPGT00000026901.1">
    <property type="protein sequence ID" value="ENSCPGP00000024630.1"/>
    <property type="gene ID" value="ENSCPGG00000016969.1"/>
</dbReference>
<feature type="compositionally biased region" description="Polar residues" evidence="1">
    <location>
        <begin position="65"/>
        <end position="77"/>
    </location>
</feature>
<feature type="chain" id="PRO_5034611858" description="Amelogenin" evidence="2">
    <location>
        <begin position="17"/>
        <end position="141"/>
    </location>
</feature>
<organism evidence="3 4">
    <name type="scientific">Calidris pygmaea</name>
    <name type="common">Spoon-billed sandpiper</name>
    <dbReference type="NCBI Taxonomy" id="425635"/>
    <lineage>
        <taxon>Eukaryota</taxon>
        <taxon>Metazoa</taxon>
        <taxon>Chordata</taxon>
        <taxon>Craniata</taxon>
        <taxon>Vertebrata</taxon>
        <taxon>Euteleostomi</taxon>
        <taxon>Archelosauria</taxon>
        <taxon>Archosauria</taxon>
        <taxon>Dinosauria</taxon>
        <taxon>Saurischia</taxon>
        <taxon>Theropoda</taxon>
        <taxon>Coelurosauria</taxon>
        <taxon>Aves</taxon>
        <taxon>Neognathae</taxon>
        <taxon>Neoaves</taxon>
        <taxon>Charadriiformes</taxon>
        <taxon>Scolopacidae</taxon>
        <taxon>Calidris</taxon>
    </lineage>
</organism>
<name>A0A8C3KJ27_9CHAR</name>